<reference evidence="12 13" key="3">
    <citation type="journal article" date="2016" name="Stand. Genomic Sci.">
        <title>Complete genome sequence of 'Halanaeroarchaeum sulfurireducens' M27-SA2, a sulfur-reducing and acetate-oxidizing haloarchaeon from the deep-sea hypersaline anoxic lake Medee.</title>
        <authorList>
            <person name="Messina E."/>
            <person name="Sorokin D.Y."/>
            <person name="Kublanov I.V."/>
            <person name="Toshchakov S."/>
            <person name="Lopatina A."/>
            <person name="Arcadi E."/>
            <person name="Smedile F."/>
            <person name="La Spada G."/>
            <person name="La Cono V."/>
            <person name="Yakimov M.M."/>
        </authorList>
    </citation>
    <scope>NUCLEOTIDE SEQUENCE [LARGE SCALE GENOMIC DNA]</scope>
    <source>
        <strain evidence="12 13">M27-SA2</strain>
    </source>
</reference>
<dbReference type="HOGENOM" id="CLU_012893_5_3_2"/>
<dbReference type="GeneID" id="26011148"/>
<reference evidence="13" key="2">
    <citation type="submission" date="2015-05" db="EMBL/GenBank/DDBJ databases">
        <title>Complete genome sequence of Halanaeroarchaeum sulfurireducens type strain M27-SA2, a sulfate-reducer haloarchaeon from marine anoxic lake Medee.</title>
        <authorList>
            <person name="Messina E."/>
            <person name="Kublanov I.V."/>
            <person name="Toshchakov S."/>
            <person name="Arcadi E."/>
            <person name="La Spada G."/>
            <person name="La Cono V."/>
            <person name="Yakimov M.M."/>
        </authorList>
    </citation>
    <scope>NUCLEOTIDE SEQUENCE [LARGE SCALE GENOMIC DNA]</scope>
    <source>
        <strain evidence="13">M27-SA2</strain>
    </source>
</reference>
<evidence type="ECO:0000313" key="12">
    <source>
        <dbReference type="EMBL" id="ALG82693.1"/>
    </source>
</evidence>
<dbReference type="STRING" id="1604004.HLASA_1814"/>
<dbReference type="Proteomes" id="UP000069906">
    <property type="component" value="Chromosome"/>
</dbReference>
<evidence type="ECO:0000256" key="4">
    <source>
        <dbReference type="ARBA" id="ARBA00022475"/>
    </source>
</evidence>
<keyword evidence="3" id="KW-0050">Antiport</keyword>
<dbReference type="GO" id="GO:0006811">
    <property type="term" value="P:monoatomic ion transport"/>
    <property type="evidence" value="ECO:0007669"/>
    <property type="project" value="UniProtKB-KW"/>
</dbReference>
<keyword evidence="4" id="KW-1003">Cell membrane</keyword>
<dbReference type="NCBIfam" id="TIGR00797">
    <property type="entry name" value="matE"/>
    <property type="match status" value="1"/>
</dbReference>
<comment type="subcellular location">
    <subcellularLocation>
        <location evidence="1">Cell membrane</location>
        <topology evidence="1">Multi-pass membrane protein</topology>
    </subcellularLocation>
</comment>
<dbReference type="PIRSF" id="PIRSF006603">
    <property type="entry name" value="DinF"/>
    <property type="match status" value="1"/>
</dbReference>
<dbReference type="Pfam" id="PF01554">
    <property type="entry name" value="MatE"/>
    <property type="match status" value="2"/>
</dbReference>
<dbReference type="KEGG" id="hsu:HLASF_1828"/>
<evidence type="ECO:0000256" key="8">
    <source>
        <dbReference type="ARBA" id="ARBA00023136"/>
    </source>
</evidence>
<keyword evidence="5 10" id="KW-0812">Transmembrane</keyword>
<dbReference type="CDD" id="cd13137">
    <property type="entry name" value="MATE_NorM_like"/>
    <property type="match status" value="1"/>
</dbReference>
<accession>A0A0F7PFI9</accession>
<proteinExistence type="predicted"/>
<evidence type="ECO:0000256" key="7">
    <source>
        <dbReference type="ARBA" id="ARBA00023065"/>
    </source>
</evidence>
<feature type="transmembrane region" description="Helical" evidence="10">
    <location>
        <begin position="280"/>
        <end position="299"/>
    </location>
</feature>
<dbReference type="Proteomes" id="UP000060390">
    <property type="component" value="Chromosome"/>
</dbReference>
<protein>
    <recommendedName>
        <fullName evidence="9">Multidrug-efflux transporter</fullName>
    </recommendedName>
</protein>
<reference evidence="11 14" key="1">
    <citation type="journal article" date="2015" name="ISME J.">
        <title>Elemental sulfur and acetate can support life of a novel strictly anaerobic haloarchaeon.</title>
        <authorList>
            <person name="Sorokin D.Y."/>
            <person name="Kublanov I.V."/>
            <person name="Gavrilov S.N."/>
            <person name="Rojo D."/>
            <person name="Roman P."/>
            <person name="Golyshin P.N."/>
            <person name="Slepak V.Z."/>
            <person name="Smedile F."/>
            <person name="Ferrer M."/>
            <person name="Messina E."/>
            <person name="La Cono V."/>
            <person name="Yakimov M.M."/>
        </authorList>
    </citation>
    <scope>NUCLEOTIDE SEQUENCE [LARGE SCALE GENOMIC DNA]</scope>
    <source>
        <strain evidence="11 14">HSR2</strain>
    </source>
</reference>
<sequence length="478" mass="49413">MVRVPNPLQALLLTIGRLLVRLGLISEDRVRQTVDLAWPRILTGIARMSKNAADVAMVGVALGPAAIAGVGFAGPYWGVAFSIGGGLAAGTIALVSQRFGAERIEQAGQAIRSSAVLVVAITLPLAAAFWTVPTALISLLTDDPQAIEYGATYLHLVGPGVPFAALNLIGSRALIGVDDAWTPMVLRGTGAVVNVGLNAVLIFGLGLGVVGAALGTVLSNVFVTVGIAIGLANGRLPGVGAFPITVSPTGRYVHRETIRDVVEIGTPVVGRNSVWMVARFPALAFVGMFGSTVVAAYIITRRIWGLMNTPGWGFGLAASSLVGQELGRGEEETAAAFGREITIFSVATYMAAAGIVVAFAPQIVGLFVGGSGDLSIPIAVGMVYASALAIIPQGVAGATAGALDATGDTRWPFYSRALGMFGVSIPLIYLGGTTSLGIVGIYLSFFGETLVPALVNYHRFASGKWKAISRGYRPERPE</sequence>
<dbReference type="KEGG" id="hsf:HLASA_1814"/>
<dbReference type="AlphaFoldDB" id="A0A0F7PFI9"/>
<dbReference type="PATRIC" id="fig|1604004.4.peg.1914"/>
<dbReference type="EMBL" id="CP011564">
    <property type="protein sequence ID" value="ALG82693.1"/>
    <property type="molecule type" value="Genomic_DNA"/>
</dbReference>
<feature type="transmembrane region" description="Helical" evidence="10">
    <location>
        <begin position="346"/>
        <end position="368"/>
    </location>
</feature>
<dbReference type="PANTHER" id="PTHR43298:SF2">
    <property type="entry name" value="FMN_FAD EXPORTER YEEO-RELATED"/>
    <property type="match status" value="1"/>
</dbReference>
<gene>
    <name evidence="12" type="ORF">HLASA_1814</name>
    <name evidence="11" type="ORF">HLASF_1828</name>
</gene>
<dbReference type="InterPro" id="IPR048279">
    <property type="entry name" value="MdtK-like"/>
</dbReference>
<dbReference type="RefSeq" id="WP_050048971.1">
    <property type="nucleotide sequence ID" value="NZ_CP008874.1"/>
</dbReference>
<dbReference type="PANTHER" id="PTHR43298">
    <property type="entry name" value="MULTIDRUG RESISTANCE PROTEIN NORM-RELATED"/>
    <property type="match status" value="1"/>
</dbReference>
<dbReference type="GO" id="GO:0005886">
    <property type="term" value="C:plasma membrane"/>
    <property type="evidence" value="ECO:0007669"/>
    <property type="project" value="UniProtKB-SubCell"/>
</dbReference>
<evidence type="ECO:0000256" key="5">
    <source>
        <dbReference type="ARBA" id="ARBA00022692"/>
    </source>
</evidence>
<evidence type="ECO:0000313" key="13">
    <source>
        <dbReference type="Proteomes" id="UP000060390"/>
    </source>
</evidence>
<evidence type="ECO:0000313" key="11">
    <source>
        <dbReference type="EMBL" id="AKH98299.1"/>
    </source>
</evidence>
<dbReference type="InterPro" id="IPR050222">
    <property type="entry name" value="MATE_MdtK"/>
</dbReference>
<dbReference type="InterPro" id="IPR002528">
    <property type="entry name" value="MATE_fam"/>
</dbReference>
<keyword evidence="14" id="KW-1185">Reference proteome</keyword>
<keyword evidence="6 10" id="KW-1133">Transmembrane helix</keyword>
<evidence type="ECO:0000256" key="6">
    <source>
        <dbReference type="ARBA" id="ARBA00022989"/>
    </source>
</evidence>
<feature type="transmembrane region" description="Helical" evidence="10">
    <location>
        <begin position="76"/>
        <end position="95"/>
    </location>
</feature>
<evidence type="ECO:0000256" key="1">
    <source>
        <dbReference type="ARBA" id="ARBA00004651"/>
    </source>
</evidence>
<feature type="transmembrane region" description="Helical" evidence="10">
    <location>
        <begin position="374"/>
        <end position="392"/>
    </location>
</feature>
<feature type="transmembrane region" description="Helical" evidence="10">
    <location>
        <begin position="191"/>
        <end position="214"/>
    </location>
</feature>
<feature type="transmembrane region" description="Helical" evidence="10">
    <location>
        <begin position="52"/>
        <end position="70"/>
    </location>
</feature>
<dbReference type="EMBL" id="CP008874">
    <property type="protein sequence ID" value="AKH98299.1"/>
    <property type="molecule type" value="Genomic_DNA"/>
</dbReference>
<name>A0A0F7PFI9_9EURY</name>
<dbReference type="GO" id="GO:0015297">
    <property type="term" value="F:antiporter activity"/>
    <property type="evidence" value="ECO:0007669"/>
    <property type="project" value="UniProtKB-KW"/>
</dbReference>
<evidence type="ECO:0000256" key="3">
    <source>
        <dbReference type="ARBA" id="ARBA00022449"/>
    </source>
</evidence>
<evidence type="ECO:0000256" key="9">
    <source>
        <dbReference type="ARBA" id="ARBA00031636"/>
    </source>
</evidence>
<feature type="transmembrane region" description="Helical" evidence="10">
    <location>
        <begin position="152"/>
        <end position="170"/>
    </location>
</feature>
<feature type="transmembrane region" description="Helical" evidence="10">
    <location>
        <begin position="116"/>
        <end position="140"/>
    </location>
</feature>
<keyword evidence="7" id="KW-0406">Ion transport</keyword>
<keyword evidence="8 10" id="KW-0472">Membrane</keyword>
<keyword evidence="2" id="KW-0813">Transport</keyword>
<evidence type="ECO:0000256" key="2">
    <source>
        <dbReference type="ARBA" id="ARBA00022448"/>
    </source>
</evidence>
<evidence type="ECO:0000313" key="14">
    <source>
        <dbReference type="Proteomes" id="UP000069906"/>
    </source>
</evidence>
<evidence type="ECO:0000256" key="10">
    <source>
        <dbReference type="SAM" id="Phobius"/>
    </source>
</evidence>
<organism evidence="11 14">
    <name type="scientific">Halanaeroarchaeum sulfurireducens</name>
    <dbReference type="NCBI Taxonomy" id="1604004"/>
    <lineage>
        <taxon>Archaea</taxon>
        <taxon>Methanobacteriati</taxon>
        <taxon>Methanobacteriota</taxon>
        <taxon>Stenosarchaea group</taxon>
        <taxon>Halobacteria</taxon>
        <taxon>Halobacteriales</taxon>
        <taxon>Halobacteriaceae</taxon>
        <taxon>Halanaeroarchaeum</taxon>
    </lineage>
</organism>
<dbReference type="GO" id="GO:0042910">
    <property type="term" value="F:xenobiotic transmembrane transporter activity"/>
    <property type="evidence" value="ECO:0007669"/>
    <property type="project" value="InterPro"/>
</dbReference>